<proteinExistence type="predicted"/>
<protein>
    <submittedName>
        <fullName evidence="1">Uncharacterized protein</fullName>
    </submittedName>
</protein>
<accession>A0A285JP45</accession>
<sequence length="185" mass="19985">MLLSGHRPGRCNRIMRRILLSLMTSVLAIAGLVIPTAGPAMAADWRLLEHVCKVVGSDSLGNQGVHCIDIYDLPFGEGWKAENSIYCQKADRTLLNCRGIKETPGICTSGKACRYGAKGVCGTWYGHSACGVRKVRNTAPVEEYNHPCGSYRWGITVDTTIVLPDSLKEVGGVGTSLRTSQWSGC</sequence>
<dbReference type="Proteomes" id="UP000219612">
    <property type="component" value="Unassembled WGS sequence"/>
</dbReference>
<keyword evidence="2" id="KW-1185">Reference proteome</keyword>
<reference evidence="1 2" key="1">
    <citation type="submission" date="2017-09" db="EMBL/GenBank/DDBJ databases">
        <authorList>
            <person name="Ehlers B."/>
            <person name="Leendertz F.H."/>
        </authorList>
    </citation>
    <scope>NUCLEOTIDE SEQUENCE [LARGE SCALE GENOMIC DNA]</scope>
    <source>
        <strain evidence="1 2">CGMCC 4.6857</strain>
    </source>
</reference>
<dbReference type="AlphaFoldDB" id="A0A285JP45"/>
<dbReference type="EMBL" id="OBDY01000023">
    <property type="protein sequence ID" value="SNY62038.1"/>
    <property type="molecule type" value="Genomic_DNA"/>
</dbReference>
<evidence type="ECO:0000313" key="2">
    <source>
        <dbReference type="Proteomes" id="UP000219612"/>
    </source>
</evidence>
<organism evidence="1 2">
    <name type="scientific">Paractinoplanes atraurantiacus</name>
    <dbReference type="NCBI Taxonomy" id="1036182"/>
    <lineage>
        <taxon>Bacteria</taxon>
        <taxon>Bacillati</taxon>
        <taxon>Actinomycetota</taxon>
        <taxon>Actinomycetes</taxon>
        <taxon>Micromonosporales</taxon>
        <taxon>Micromonosporaceae</taxon>
        <taxon>Paractinoplanes</taxon>
    </lineage>
</organism>
<evidence type="ECO:0000313" key="1">
    <source>
        <dbReference type="EMBL" id="SNY62038.1"/>
    </source>
</evidence>
<name>A0A285JP45_9ACTN</name>
<gene>
    <name evidence="1" type="ORF">SAMN05421748_12368</name>
</gene>